<dbReference type="RefSeq" id="WP_062122476.1">
    <property type="nucleotide sequence ID" value="NZ_BAZW01000004.1"/>
</dbReference>
<proteinExistence type="predicted"/>
<feature type="transmembrane region" description="Helical" evidence="1">
    <location>
        <begin position="77"/>
        <end position="96"/>
    </location>
</feature>
<evidence type="ECO:0000313" key="2">
    <source>
        <dbReference type="EMBL" id="GAO28747.1"/>
    </source>
</evidence>
<name>A0A0E9LT25_9BACT</name>
<dbReference type="EMBL" id="BAZW01000004">
    <property type="protein sequence ID" value="GAO28747.1"/>
    <property type="molecule type" value="Genomic_DNA"/>
</dbReference>
<protein>
    <submittedName>
        <fullName evidence="2">Uncharacterized protein</fullName>
    </submittedName>
</protein>
<feature type="transmembrane region" description="Helical" evidence="1">
    <location>
        <begin position="48"/>
        <end position="71"/>
    </location>
</feature>
<accession>A0A0E9LT25</accession>
<keyword evidence="3" id="KW-1185">Reference proteome</keyword>
<reference evidence="2 3" key="1">
    <citation type="journal article" date="2015" name="Microbes Environ.">
        <title>Distribution and evolution of nitrogen fixation genes in the phylum bacteroidetes.</title>
        <authorList>
            <person name="Inoue J."/>
            <person name="Oshima K."/>
            <person name="Suda W."/>
            <person name="Sakamoto M."/>
            <person name="Iino T."/>
            <person name="Noda S."/>
            <person name="Hongoh Y."/>
            <person name="Hattori M."/>
            <person name="Ohkuma M."/>
        </authorList>
    </citation>
    <scope>NUCLEOTIDE SEQUENCE [LARGE SCALE GENOMIC DNA]</scope>
    <source>
        <strain evidence="2">JCM 15548</strain>
    </source>
</reference>
<evidence type="ECO:0000256" key="1">
    <source>
        <dbReference type="SAM" id="Phobius"/>
    </source>
</evidence>
<dbReference type="AlphaFoldDB" id="A0A0E9LT25"/>
<keyword evidence="1" id="KW-0812">Transmembrane</keyword>
<evidence type="ECO:0000313" key="3">
    <source>
        <dbReference type="Proteomes" id="UP000032900"/>
    </source>
</evidence>
<keyword evidence="1" id="KW-0472">Membrane</keyword>
<dbReference type="Pfam" id="PF07332">
    <property type="entry name" value="Phage_holin_3_6"/>
    <property type="match status" value="1"/>
</dbReference>
<organism evidence="2 3">
    <name type="scientific">Geofilum rubicundum JCM 15548</name>
    <dbReference type="NCBI Taxonomy" id="1236989"/>
    <lineage>
        <taxon>Bacteria</taxon>
        <taxon>Pseudomonadati</taxon>
        <taxon>Bacteroidota</taxon>
        <taxon>Bacteroidia</taxon>
        <taxon>Marinilabiliales</taxon>
        <taxon>Marinilabiliaceae</taxon>
        <taxon>Geofilum</taxon>
    </lineage>
</organism>
<dbReference type="OrthoDB" id="1122303at2"/>
<dbReference type="Proteomes" id="UP000032900">
    <property type="component" value="Unassembled WGS sequence"/>
</dbReference>
<dbReference type="InterPro" id="IPR009937">
    <property type="entry name" value="Phage_holin_3_6"/>
</dbReference>
<sequence>MFQEDLKEHLSDVKEDFESYVDKRVDLLKLHLVEELSRFTASFTVKLGVLYLLFFALMFISLASAFFLGDILDSDGLGFVIVAGVYLIFVLIFILMRRIWVQKPVIKAFIKIFFPKFDKDEA</sequence>
<gene>
    <name evidence="2" type="ORF">JCM15548_1871</name>
</gene>
<keyword evidence="1" id="KW-1133">Transmembrane helix</keyword>
<comment type="caution">
    <text evidence="2">The sequence shown here is derived from an EMBL/GenBank/DDBJ whole genome shotgun (WGS) entry which is preliminary data.</text>
</comment>
<dbReference type="STRING" id="1236989.JCM15548_1871"/>